<feature type="transmembrane region" description="Helical" evidence="6">
    <location>
        <begin position="87"/>
        <end position="109"/>
    </location>
</feature>
<accession>F7FTT2</accession>
<dbReference type="FunCoup" id="F7FTT2">
    <property type="interactions" value="150"/>
</dbReference>
<reference evidence="7" key="3">
    <citation type="submission" date="2025-09" db="UniProtKB">
        <authorList>
            <consortium name="Ensembl"/>
        </authorList>
    </citation>
    <scope>IDENTIFICATION</scope>
    <source>
        <strain evidence="7">Glennie</strain>
    </source>
</reference>
<evidence type="ECO:0000256" key="5">
    <source>
        <dbReference type="ARBA" id="ARBA00023136"/>
    </source>
</evidence>
<gene>
    <name evidence="7" type="primary">TMEM200A</name>
</gene>
<keyword evidence="3 6" id="KW-0812">Transmembrane</keyword>
<evidence type="ECO:0000256" key="6">
    <source>
        <dbReference type="SAM" id="Phobius"/>
    </source>
</evidence>
<evidence type="ECO:0000313" key="7">
    <source>
        <dbReference type="Ensembl" id="ENSOANP00000007770.2"/>
    </source>
</evidence>
<comment type="subcellular location">
    <subcellularLocation>
        <location evidence="1">Membrane</location>
        <topology evidence="1">Multi-pass membrane protein</topology>
    </subcellularLocation>
</comment>
<evidence type="ECO:0000256" key="4">
    <source>
        <dbReference type="ARBA" id="ARBA00022989"/>
    </source>
</evidence>
<dbReference type="PANTHER" id="PTHR31815">
    <property type="entry name" value="AGAP005329-PA"/>
    <property type="match status" value="1"/>
</dbReference>
<keyword evidence="8" id="KW-1185">Reference proteome</keyword>
<dbReference type="AlphaFoldDB" id="F7FTT2"/>
<dbReference type="Pfam" id="PF10177">
    <property type="entry name" value="DUF2371"/>
    <property type="match status" value="1"/>
</dbReference>
<evidence type="ECO:0000256" key="2">
    <source>
        <dbReference type="ARBA" id="ARBA00005308"/>
    </source>
</evidence>
<dbReference type="HOGENOM" id="CLU_030031_0_0_1"/>
<keyword evidence="4 6" id="KW-1133">Transmembrane helix</keyword>
<sequence>MPEIRMDFHQRMLTIENPRNAKFRTMIATGGVITGLAALKRQDSARSQQHVNLTPVPTAQEKKPVRRRPRADVVVVRGKIRLYSPSGFFLILGVLISILGIAMAVLGYWPQREHFIGAEARLSTNQTRVIRNQGGVVVHFFEQHLHSDKMKMLGPFTMGIGIFIFICANAILHENRDKETKIIHMRDIYSTVIDIHSLRIKEQRHMNGAYAGLMDAEVKQDGNSCAARLAANTIASFSGLRGTFRTDGSAEDEELVLNENRGIGHLIPPLLSESSVSIFGLYSPHNRATDDKSSGLKKCETKSIVSSSISAFTLPVIKLNNCVIDEPSIDNITEDSEFHRSRPRNLSMDSLTVPVPDINESYQPANAVLSRNNSVSGSPACQYKSSMALGPSTGELLSPGTARKQFGSNTSLHLLSSHSKSLDLDRGPSTLTVQAEQRKHPSWPRLDRSNSKGYMKLENKEDPMDRLLVPQASIKKDFTNKEKLLMISRSHNNLSFEHDEFLSNNLKRGTSETRF</sequence>
<evidence type="ECO:0000256" key="1">
    <source>
        <dbReference type="ARBA" id="ARBA00004141"/>
    </source>
</evidence>
<reference evidence="7" key="2">
    <citation type="submission" date="2025-08" db="UniProtKB">
        <authorList>
            <consortium name="Ensembl"/>
        </authorList>
    </citation>
    <scope>IDENTIFICATION</scope>
    <source>
        <strain evidence="7">Glennie</strain>
    </source>
</reference>
<dbReference type="eggNOG" id="KOG4823">
    <property type="taxonomic scope" value="Eukaryota"/>
</dbReference>
<dbReference type="OMA" id="FQPVSTM"/>
<proteinExistence type="inferred from homology"/>
<reference evidence="7 8" key="1">
    <citation type="journal article" date="2008" name="Nature">
        <title>Genome analysis of the platypus reveals unique signatures of evolution.</title>
        <authorList>
            <person name="Warren W.C."/>
            <person name="Hillier L.W."/>
            <person name="Marshall Graves J.A."/>
            <person name="Birney E."/>
            <person name="Ponting C.P."/>
            <person name="Grutzner F."/>
            <person name="Belov K."/>
            <person name="Miller W."/>
            <person name="Clarke L."/>
            <person name="Chinwalla A.T."/>
            <person name="Yang S.P."/>
            <person name="Heger A."/>
            <person name="Locke D.P."/>
            <person name="Miethke P."/>
            <person name="Waters P.D."/>
            <person name="Veyrunes F."/>
            <person name="Fulton L."/>
            <person name="Fulton B."/>
            <person name="Graves T."/>
            <person name="Wallis J."/>
            <person name="Puente X.S."/>
            <person name="Lopez-Otin C."/>
            <person name="Ordonez G.R."/>
            <person name="Eichler E.E."/>
            <person name="Chen L."/>
            <person name="Cheng Z."/>
            <person name="Deakin J.E."/>
            <person name="Alsop A."/>
            <person name="Thompson K."/>
            <person name="Kirby P."/>
            <person name="Papenfuss A.T."/>
            <person name="Wakefield M.J."/>
            <person name="Olender T."/>
            <person name="Lancet D."/>
            <person name="Huttley G.A."/>
            <person name="Smit A.F."/>
            <person name="Pask A."/>
            <person name="Temple-Smith P."/>
            <person name="Batzer M.A."/>
            <person name="Walker J.A."/>
            <person name="Konkel M.K."/>
            <person name="Harris R.S."/>
            <person name="Whittington C.M."/>
            <person name="Wong E.S."/>
            <person name="Gemmell N.J."/>
            <person name="Buschiazzo E."/>
            <person name="Vargas Jentzsch I.M."/>
            <person name="Merkel A."/>
            <person name="Schmitz J."/>
            <person name="Zemann A."/>
            <person name="Churakov G."/>
            <person name="Kriegs J.O."/>
            <person name="Brosius J."/>
            <person name="Murchison E.P."/>
            <person name="Sachidanandam R."/>
            <person name="Smith C."/>
            <person name="Hannon G.J."/>
            <person name="Tsend-Ayush E."/>
            <person name="McMillan D."/>
            <person name="Attenborough R."/>
            <person name="Rens W."/>
            <person name="Ferguson-Smith M."/>
            <person name="Lefevre C.M."/>
            <person name="Sharp J.A."/>
            <person name="Nicholas K.R."/>
            <person name="Ray D.A."/>
            <person name="Kube M."/>
            <person name="Reinhardt R."/>
            <person name="Pringle T.H."/>
            <person name="Taylor J."/>
            <person name="Jones R.C."/>
            <person name="Nixon B."/>
            <person name="Dacheux J.L."/>
            <person name="Niwa H."/>
            <person name="Sekita Y."/>
            <person name="Huang X."/>
            <person name="Stark A."/>
            <person name="Kheradpour P."/>
            <person name="Kellis M."/>
            <person name="Flicek P."/>
            <person name="Chen Y."/>
            <person name="Webber C."/>
            <person name="Hardison R."/>
            <person name="Nelson J."/>
            <person name="Hallsworth-Pepin K."/>
            <person name="Delehaunty K."/>
            <person name="Markovic C."/>
            <person name="Minx P."/>
            <person name="Feng Y."/>
            <person name="Kremitzki C."/>
            <person name="Mitreva M."/>
            <person name="Glasscock J."/>
            <person name="Wylie T."/>
            <person name="Wohldmann P."/>
            <person name="Thiru P."/>
            <person name="Nhan M.N."/>
            <person name="Pohl C.S."/>
            <person name="Smith S.M."/>
            <person name="Hou S."/>
            <person name="Nefedov M."/>
            <person name="de Jong P.J."/>
            <person name="Renfree M.B."/>
            <person name="Mardis E.R."/>
            <person name="Wilson R.K."/>
        </authorList>
    </citation>
    <scope>NUCLEOTIDE SEQUENCE [LARGE SCALE GENOMIC DNA]</scope>
    <source>
        <strain evidence="7 8">Glennie</strain>
    </source>
</reference>
<evidence type="ECO:0000256" key="3">
    <source>
        <dbReference type="ARBA" id="ARBA00022692"/>
    </source>
</evidence>
<evidence type="ECO:0000313" key="8">
    <source>
        <dbReference type="Proteomes" id="UP000002279"/>
    </source>
</evidence>
<organism evidence="7 8">
    <name type="scientific">Ornithorhynchus anatinus</name>
    <name type="common">Duckbill platypus</name>
    <dbReference type="NCBI Taxonomy" id="9258"/>
    <lineage>
        <taxon>Eukaryota</taxon>
        <taxon>Metazoa</taxon>
        <taxon>Chordata</taxon>
        <taxon>Craniata</taxon>
        <taxon>Vertebrata</taxon>
        <taxon>Euteleostomi</taxon>
        <taxon>Mammalia</taxon>
        <taxon>Monotremata</taxon>
        <taxon>Ornithorhynchidae</taxon>
        <taxon>Ornithorhynchus</taxon>
    </lineage>
</organism>
<dbReference type="Bgee" id="ENSOANG00000004905">
    <property type="expression patterns" value="Expressed in ovary and 6 other cell types or tissues"/>
</dbReference>
<dbReference type="GeneTree" id="ENSGT00530000063698"/>
<dbReference type="Proteomes" id="UP000002279">
    <property type="component" value="Chromosome 2"/>
</dbReference>
<keyword evidence="5 6" id="KW-0472">Membrane</keyword>
<dbReference type="PANTHER" id="PTHR31815:SF0">
    <property type="entry name" value="TRANSMEMBRANE PROTEIN 200A"/>
    <property type="match status" value="1"/>
</dbReference>
<protein>
    <submittedName>
        <fullName evidence="7">Transmembrane protein 200A</fullName>
    </submittedName>
</protein>
<dbReference type="STRING" id="9258.ENSOANP00000007770"/>
<dbReference type="InterPro" id="IPR018787">
    <property type="entry name" value="DUF2371_TMEM200"/>
</dbReference>
<comment type="similarity">
    <text evidence="2">Belongs to the TMEM200 family.</text>
</comment>
<dbReference type="Ensembl" id="ENSOANT00000007772.2">
    <property type="protein sequence ID" value="ENSOANP00000007770.2"/>
    <property type="gene ID" value="ENSOANG00000004905.2"/>
</dbReference>
<dbReference type="GO" id="GO:0016020">
    <property type="term" value="C:membrane"/>
    <property type="evidence" value="ECO:0007669"/>
    <property type="project" value="UniProtKB-SubCell"/>
</dbReference>
<dbReference type="InParanoid" id="F7FTT2"/>
<feature type="transmembrane region" description="Helical" evidence="6">
    <location>
        <begin position="152"/>
        <end position="172"/>
    </location>
</feature>
<name>F7FTT2_ORNAN</name>